<dbReference type="Proteomes" id="UP001590951">
    <property type="component" value="Unassembled WGS sequence"/>
</dbReference>
<dbReference type="InterPro" id="IPR003594">
    <property type="entry name" value="HATPase_dom"/>
</dbReference>
<evidence type="ECO:0000259" key="4">
    <source>
        <dbReference type="PROSITE" id="PS50109"/>
    </source>
</evidence>
<feature type="domain" description="Response regulatory" evidence="5">
    <location>
        <begin position="521"/>
        <end position="652"/>
    </location>
</feature>
<name>A0ABR4B0Q9_9LECA</name>
<dbReference type="CDD" id="cd00082">
    <property type="entry name" value="HisKA"/>
    <property type="match status" value="1"/>
</dbReference>
<dbReference type="SMART" id="SM00387">
    <property type="entry name" value="HATPase_c"/>
    <property type="match status" value="1"/>
</dbReference>
<dbReference type="Gene3D" id="3.30.565.10">
    <property type="entry name" value="Histidine kinase-like ATPase, C-terminal domain"/>
    <property type="match status" value="1"/>
</dbReference>
<dbReference type="InterPro" id="IPR003661">
    <property type="entry name" value="HisK_dim/P_dom"/>
</dbReference>
<organism evidence="8 9">
    <name type="scientific">Lepraria finkii</name>
    <dbReference type="NCBI Taxonomy" id="1340010"/>
    <lineage>
        <taxon>Eukaryota</taxon>
        <taxon>Fungi</taxon>
        <taxon>Dikarya</taxon>
        <taxon>Ascomycota</taxon>
        <taxon>Pezizomycotina</taxon>
        <taxon>Lecanoromycetes</taxon>
        <taxon>OSLEUM clade</taxon>
        <taxon>Lecanoromycetidae</taxon>
        <taxon>Lecanorales</taxon>
        <taxon>Lecanorineae</taxon>
        <taxon>Stereocaulaceae</taxon>
        <taxon>Lepraria</taxon>
    </lineage>
</organism>
<evidence type="ECO:0000256" key="2">
    <source>
        <dbReference type="PROSITE-ProRule" id="PRU00169"/>
    </source>
</evidence>
<evidence type="ECO:0000313" key="9">
    <source>
        <dbReference type="Proteomes" id="UP001590951"/>
    </source>
</evidence>
<dbReference type="InterPro" id="IPR001789">
    <property type="entry name" value="Sig_transdc_resp-reg_receiver"/>
</dbReference>
<dbReference type="CDD" id="cd00130">
    <property type="entry name" value="PAS"/>
    <property type="match status" value="1"/>
</dbReference>
<dbReference type="Pfam" id="PF00512">
    <property type="entry name" value="HisKA"/>
    <property type="match status" value="1"/>
</dbReference>
<evidence type="ECO:0000259" key="7">
    <source>
        <dbReference type="PROSITE" id="PS50113"/>
    </source>
</evidence>
<dbReference type="SMART" id="SM00388">
    <property type="entry name" value="HisKA"/>
    <property type="match status" value="1"/>
</dbReference>
<reference evidence="8 9" key="1">
    <citation type="submission" date="2024-09" db="EMBL/GenBank/DDBJ databases">
        <title>Rethinking Asexuality: The Enigmatic Case of Functional Sexual Genes in Lepraria (Stereocaulaceae).</title>
        <authorList>
            <person name="Doellman M."/>
            <person name="Sun Y."/>
            <person name="Barcenas-Pena A."/>
            <person name="Lumbsch H.T."/>
            <person name="Grewe F."/>
        </authorList>
    </citation>
    <scope>NUCLEOTIDE SEQUENCE [LARGE SCALE GENOMIC DNA]</scope>
    <source>
        <strain evidence="8 9">Grewe 0041</strain>
    </source>
</reference>
<dbReference type="Gene3D" id="1.10.287.130">
    <property type="match status" value="1"/>
</dbReference>
<dbReference type="Gene3D" id="3.30.450.20">
    <property type="entry name" value="PAS domain"/>
    <property type="match status" value="1"/>
</dbReference>
<dbReference type="InterPro" id="IPR035965">
    <property type="entry name" value="PAS-like_dom_sf"/>
</dbReference>
<dbReference type="PANTHER" id="PTHR43719:SF30">
    <property type="entry name" value="TWO-COMPONENT SYSTEM RESPONSE REGULATOR"/>
    <property type="match status" value="1"/>
</dbReference>
<accession>A0ABR4B0Q9</accession>
<feature type="modified residue" description="4-aspartylphosphate" evidence="2">
    <location>
        <position position="581"/>
    </location>
</feature>
<dbReference type="PANTHER" id="PTHR43719">
    <property type="entry name" value="TWO-COMPONENT HISTIDINE KINASE"/>
    <property type="match status" value="1"/>
</dbReference>
<dbReference type="PROSITE" id="PS50112">
    <property type="entry name" value="PAS"/>
    <property type="match status" value="1"/>
</dbReference>
<evidence type="ECO:0000259" key="6">
    <source>
        <dbReference type="PROSITE" id="PS50112"/>
    </source>
</evidence>
<dbReference type="SUPFAM" id="SSF47384">
    <property type="entry name" value="Homodimeric domain of signal transducing histidine kinase"/>
    <property type="match status" value="1"/>
</dbReference>
<dbReference type="PRINTS" id="PR00344">
    <property type="entry name" value="BCTRLSENSOR"/>
</dbReference>
<feature type="compositionally biased region" description="Polar residues" evidence="3">
    <location>
        <begin position="489"/>
        <end position="511"/>
    </location>
</feature>
<dbReference type="Pfam" id="PF00072">
    <property type="entry name" value="Response_reg"/>
    <property type="match status" value="1"/>
</dbReference>
<dbReference type="EMBL" id="JBHFEH010000034">
    <property type="protein sequence ID" value="KAL2051492.1"/>
    <property type="molecule type" value="Genomic_DNA"/>
</dbReference>
<feature type="domain" description="PAS" evidence="6">
    <location>
        <begin position="42"/>
        <end position="77"/>
    </location>
</feature>
<dbReference type="InterPro" id="IPR005467">
    <property type="entry name" value="His_kinase_dom"/>
</dbReference>
<dbReference type="InterPro" id="IPR000700">
    <property type="entry name" value="PAS-assoc_C"/>
</dbReference>
<dbReference type="InterPro" id="IPR036890">
    <property type="entry name" value="HATPase_C_sf"/>
</dbReference>
<dbReference type="SUPFAM" id="SSF55785">
    <property type="entry name" value="PYP-like sensor domain (PAS domain)"/>
    <property type="match status" value="1"/>
</dbReference>
<dbReference type="SMART" id="SM00448">
    <property type="entry name" value="REC"/>
    <property type="match status" value="1"/>
</dbReference>
<evidence type="ECO:0008006" key="10">
    <source>
        <dbReference type="Google" id="ProtNLM"/>
    </source>
</evidence>
<feature type="domain" description="Histidine kinase" evidence="4">
    <location>
        <begin position="191"/>
        <end position="462"/>
    </location>
</feature>
<feature type="region of interest" description="Disordered" evidence="3">
    <location>
        <begin position="467"/>
        <end position="515"/>
    </location>
</feature>
<dbReference type="InterPro" id="IPR050956">
    <property type="entry name" value="2C_system_His_kinase"/>
</dbReference>
<dbReference type="PROSITE" id="PS50113">
    <property type="entry name" value="PAC"/>
    <property type="match status" value="1"/>
</dbReference>
<proteinExistence type="predicted"/>
<dbReference type="NCBIfam" id="TIGR00229">
    <property type="entry name" value="sensory_box"/>
    <property type="match status" value="1"/>
</dbReference>
<dbReference type="InterPro" id="IPR036097">
    <property type="entry name" value="HisK_dim/P_sf"/>
</dbReference>
<dbReference type="PROSITE" id="PS50109">
    <property type="entry name" value="HIS_KIN"/>
    <property type="match status" value="1"/>
</dbReference>
<gene>
    <name evidence="8" type="ORF">ABVK25_008154</name>
</gene>
<dbReference type="InterPro" id="IPR000014">
    <property type="entry name" value="PAS"/>
</dbReference>
<dbReference type="SUPFAM" id="SSF55874">
    <property type="entry name" value="ATPase domain of HSP90 chaperone/DNA topoisomerase II/histidine kinase"/>
    <property type="match status" value="1"/>
</dbReference>
<evidence type="ECO:0000313" key="8">
    <source>
        <dbReference type="EMBL" id="KAL2051492.1"/>
    </source>
</evidence>
<dbReference type="PROSITE" id="PS50110">
    <property type="entry name" value="RESPONSE_REGULATORY"/>
    <property type="match status" value="1"/>
</dbReference>
<sequence>MASVVLFEEEIARGRRAAKLAAQDRIELSEQLAVRTQQAVESETKFTRMAEFAPVGIFIADSTGKITYLNDKWYEITKVPRALEGNDEWMNSITTEDRENVRKLWLDLVHNAIPMHAEIRFNTTWVDQNGNKGDTWVLASAFPEKGEDGKVEVIFGSVTDISQQKWAEHFEKRRMEEAVEMKRQQENFIDITSHEMRNPLSAILQCADEITTSLTDLQVDGFPQGATAELVKNAIDASGIIALCAQHQKRIVDDILTLSKLDSALLLVTPCDVQPMTVVQRALKMFDGEVHTADIKLNFQVDSSIQKFGIEWVRLDPSRLLQVLINLTTNAIKFTTTQEKRVINVTLAASLERPNKEGNIVSYFPTRSKRKDLTKSPDWGTGNKVYLHFAVQDTGRGLSDDEKKLLFIRFSQASQRTHIQYGGSGLGLFISRELVELQGGEIGVASKAGEGSTFAFYIKARRSTAPKDEMEQFPGVATRKAPTGKHPSFPTSLRSSAQPPESTHTSTTSLPQRPAPKDSLKILIVEDNLVNQKVLSRQLKNLGCVVHLANHGGECLDRLRESTFWKGEGGDGIEISVILMDQEMPVMDGLTCTKEIRKLEANGDVTSHVPIIAVTANARSEQIDTALDFGMDDVVSKPFRIFDLIPKIEELTDKYPYPRKGGTGQG</sequence>
<keyword evidence="1 2" id="KW-0597">Phosphoprotein</keyword>
<protein>
    <recommendedName>
        <fullName evidence="10">Histidine kinase</fullName>
    </recommendedName>
</protein>
<dbReference type="SUPFAM" id="SSF52172">
    <property type="entry name" value="CheY-like"/>
    <property type="match status" value="1"/>
</dbReference>
<comment type="caution">
    <text evidence="8">The sequence shown here is derived from an EMBL/GenBank/DDBJ whole genome shotgun (WGS) entry which is preliminary data.</text>
</comment>
<dbReference type="Pfam" id="PF13426">
    <property type="entry name" value="PAS_9"/>
    <property type="match status" value="1"/>
</dbReference>
<dbReference type="Pfam" id="PF02518">
    <property type="entry name" value="HATPase_c"/>
    <property type="match status" value="1"/>
</dbReference>
<dbReference type="CDD" id="cd17546">
    <property type="entry name" value="REC_hyHK_CKI1_RcsC-like"/>
    <property type="match status" value="1"/>
</dbReference>
<dbReference type="InterPro" id="IPR004358">
    <property type="entry name" value="Sig_transdc_His_kin-like_C"/>
</dbReference>
<evidence type="ECO:0000259" key="5">
    <source>
        <dbReference type="PROSITE" id="PS50110"/>
    </source>
</evidence>
<dbReference type="Gene3D" id="3.40.50.2300">
    <property type="match status" value="1"/>
</dbReference>
<dbReference type="InterPro" id="IPR011006">
    <property type="entry name" value="CheY-like_superfamily"/>
</dbReference>
<feature type="domain" description="PAC" evidence="7">
    <location>
        <begin position="115"/>
        <end position="173"/>
    </location>
</feature>
<evidence type="ECO:0000256" key="3">
    <source>
        <dbReference type="SAM" id="MobiDB-lite"/>
    </source>
</evidence>
<keyword evidence="9" id="KW-1185">Reference proteome</keyword>
<evidence type="ECO:0000256" key="1">
    <source>
        <dbReference type="ARBA" id="ARBA00022553"/>
    </source>
</evidence>